<dbReference type="EMBL" id="JAPDDT010000003">
    <property type="protein sequence ID" value="MCW1923055.1"/>
    <property type="molecule type" value="Genomic_DNA"/>
</dbReference>
<dbReference type="InterPro" id="IPR036597">
    <property type="entry name" value="Fido-like_dom_sf"/>
</dbReference>
<dbReference type="RefSeq" id="WP_264487160.1">
    <property type="nucleotide sequence ID" value="NZ_JAPDDT010000003.1"/>
</dbReference>
<reference evidence="3 4" key="1">
    <citation type="submission" date="2022-10" db="EMBL/GenBank/DDBJ databases">
        <title>Luteolibacter arcticus strain CCTCC AB 2014275, whole genome shotgun sequencing project.</title>
        <authorList>
            <person name="Zhao G."/>
            <person name="Shen L."/>
        </authorList>
    </citation>
    <scope>NUCLEOTIDE SEQUENCE [LARGE SCALE GENOMIC DNA]</scope>
    <source>
        <strain evidence="3 4">CCTCC AB 2014275</strain>
    </source>
</reference>
<name>A0ABT3GHS7_9BACT</name>
<feature type="compositionally biased region" description="Basic residues" evidence="1">
    <location>
        <begin position="327"/>
        <end position="336"/>
    </location>
</feature>
<dbReference type="InterPro" id="IPR049514">
    <property type="entry name" value="Fic-like_C"/>
</dbReference>
<dbReference type="SUPFAM" id="SSF140931">
    <property type="entry name" value="Fic-like"/>
    <property type="match status" value="1"/>
</dbReference>
<dbReference type="InterPro" id="IPR003812">
    <property type="entry name" value="Fido"/>
</dbReference>
<dbReference type="PANTHER" id="PTHR13504">
    <property type="entry name" value="FIDO DOMAIN-CONTAINING PROTEIN DDB_G0283145"/>
    <property type="match status" value="1"/>
</dbReference>
<accession>A0ABT3GHS7</accession>
<dbReference type="PROSITE" id="PS51459">
    <property type="entry name" value="FIDO"/>
    <property type="match status" value="1"/>
</dbReference>
<dbReference type="Pfam" id="PF02661">
    <property type="entry name" value="Fic"/>
    <property type="match status" value="1"/>
</dbReference>
<sequence length="336" mass="37942">MPTPHQPPFTITPRIVALVAEICERVGRWTGEGREAVSPRLRRENRIRTIQASLAIENNTLSIEQVTAILEGKRVLGTPREIQEVRNAIECYDRFGDWQATSAGDLLVAHGIMMKALVDEAGGFRRGGVGIYRGDKLVHMAPPADRVEHGVRDLLRWLETTDHHPLVASSILHYEIEFIHPFADGNGRMGRLWQSLALASWHADLAYLPVEHLISERQADYYAALGEADRRADASPFVEFMLSALRDAFDSLPTSDQVNDQVNDQVKSLVRHLSGSEEVTAAELMRRLDLKHRPSFRKNYLHPALVSGWIEMTDPSSPRSPAQRYRLTARGRRQKH</sequence>
<proteinExistence type="predicted"/>
<dbReference type="Gene3D" id="1.10.3290.10">
    <property type="entry name" value="Fido-like domain"/>
    <property type="match status" value="1"/>
</dbReference>
<evidence type="ECO:0000313" key="4">
    <source>
        <dbReference type="Proteomes" id="UP001320876"/>
    </source>
</evidence>
<dbReference type="Pfam" id="PF21247">
    <property type="entry name" value="Fic-like_C"/>
    <property type="match status" value="1"/>
</dbReference>
<evidence type="ECO:0000256" key="1">
    <source>
        <dbReference type="SAM" id="MobiDB-lite"/>
    </source>
</evidence>
<evidence type="ECO:0000313" key="3">
    <source>
        <dbReference type="EMBL" id="MCW1923055.1"/>
    </source>
</evidence>
<feature type="region of interest" description="Disordered" evidence="1">
    <location>
        <begin position="312"/>
        <end position="336"/>
    </location>
</feature>
<dbReference type="InterPro" id="IPR040198">
    <property type="entry name" value="Fido_containing"/>
</dbReference>
<gene>
    <name evidence="3" type="ORF">OKA05_10865</name>
</gene>
<dbReference type="PANTHER" id="PTHR13504:SF38">
    <property type="entry name" value="FIDO DOMAIN-CONTAINING PROTEIN"/>
    <property type="match status" value="1"/>
</dbReference>
<protein>
    <submittedName>
        <fullName evidence="3">Fic family protein</fullName>
    </submittedName>
</protein>
<organism evidence="3 4">
    <name type="scientific">Luteolibacter arcticus</name>
    <dbReference type="NCBI Taxonomy" id="1581411"/>
    <lineage>
        <taxon>Bacteria</taxon>
        <taxon>Pseudomonadati</taxon>
        <taxon>Verrucomicrobiota</taxon>
        <taxon>Verrucomicrobiia</taxon>
        <taxon>Verrucomicrobiales</taxon>
        <taxon>Verrucomicrobiaceae</taxon>
        <taxon>Luteolibacter</taxon>
    </lineage>
</organism>
<dbReference type="Proteomes" id="UP001320876">
    <property type="component" value="Unassembled WGS sequence"/>
</dbReference>
<keyword evidence="4" id="KW-1185">Reference proteome</keyword>
<evidence type="ECO:0000259" key="2">
    <source>
        <dbReference type="PROSITE" id="PS51459"/>
    </source>
</evidence>
<feature type="domain" description="Fido" evidence="2">
    <location>
        <begin position="101"/>
        <end position="243"/>
    </location>
</feature>
<comment type="caution">
    <text evidence="3">The sequence shown here is derived from an EMBL/GenBank/DDBJ whole genome shotgun (WGS) entry which is preliminary data.</text>
</comment>